<name>A0A8G2FWD1_PICTO</name>
<feature type="transmembrane region" description="Helical" evidence="1">
    <location>
        <begin position="158"/>
        <end position="182"/>
    </location>
</feature>
<dbReference type="PANTHER" id="PTHR38815:SF1">
    <property type="entry name" value="DUF373 FAMILY PROTEIN"/>
    <property type="match status" value="1"/>
</dbReference>
<accession>A0A8G2FWD1</accession>
<feature type="transmembrane region" description="Helical" evidence="1">
    <location>
        <begin position="234"/>
        <end position="255"/>
    </location>
</feature>
<dbReference type="RefSeq" id="WP_084272575.1">
    <property type="nucleotide sequence ID" value="NZ_FWYE01000001.1"/>
</dbReference>
<keyword evidence="1" id="KW-0472">Membrane</keyword>
<feature type="transmembrane region" description="Helical" evidence="1">
    <location>
        <begin position="327"/>
        <end position="351"/>
    </location>
</feature>
<dbReference type="Pfam" id="PF04123">
    <property type="entry name" value="DUF373"/>
    <property type="match status" value="1"/>
</dbReference>
<evidence type="ECO:0000313" key="3">
    <source>
        <dbReference type="Proteomes" id="UP000192315"/>
    </source>
</evidence>
<feature type="transmembrane region" description="Helical" evidence="1">
    <location>
        <begin position="267"/>
        <end position="284"/>
    </location>
</feature>
<keyword evidence="1" id="KW-1133">Transmembrane helix</keyword>
<organism evidence="2 3">
    <name type="scientific">Picrophilus torridus (strain ATCC 700027 / DSM 9790 / JCM 10055 / NBRC 100828 / KAW 2/3)</name>
    <dbReference type="NCBI Taxonomy" id="1122961"/>
    <lineage>
        <taxon>Archaea</taxon>
        <taxon>Methanobacteriati</taxon>
        <taxon>Thermoplasmatota</taxon>
        <taxon>Thermoplasmata</taxon>
        <taxon>Thermoplasmatales</taxon>
        <taxon>Picrophilaceae</taxon>
        <taxon>Picrophilus</taxon>
    </lineage>
</organism>
<evidence type="ECO:0000256" key="1">
    <source>
        <dbReference type="SAM" id="Phobius"/>
    </source>
</evidence>
<dbReference type="Proteomes" id="UP000192315">
    <property type="component" value="Unassembled WGS sequence"/>
</dbReference>
<protein>
    <submittedName>
        <fullName evidence="2">Putative membrane protein</fullName>
    </submittedName>
</protein>
<gene>
    <name evidence="2" type="ORF">SAMN02745355_0573</name>
</gene>
<feature type="transmembrane region" description="Helical" evidence="1">
    <location>
        <begin position="188"/>
        <end position="208"/>
    </location>
</feature>
<dbReference type="PANTHER" id="PTHR38815">
    <property type="entry name" value="HYPOTHETICAL MEMBRANE PROTEIN, CONSERVED, DUF373 FAMILY"/>
    <property type="match status" value="1"/>
</dbReference>
<keyword evidence="3" id="KW-1185">Reference proteome</keyword>
<proteinExistence type="predicted"/>
<dbReference type="EMBL" id="FWYE01000001">
    <property type="protein sequence ID" value="SMD30679.1"/>
    <property type="molecule type" value="Genomic_DNA"/>
</dbReference>
<reference evidence="2 3" key="1">
    <citation type="submission" date="2017-04" db="EMBL/GenBank/DDBJ databases">
        <authorList>
            <person name="Varghese N."/>
            <person name="Submissions S."/>
        </authorList>
    </citation>
    <scope>NUCLEOTIDE SEQUENCE [LARGE SCALE GENOMIC DNA]</scope>
    <source>
        <strain evidence="2 3">DSM 9789</strain>
    </source>
</reference>
<dbReference type="AlphaFoldDB" id="A0A8G2FWD1"/>
<keyword evidence="1" id="KW-0812">Transmembrane</keyword>
<dbReference type="InterPro" id="IPR007254">
    <property type="entry name" value="DUF373"/>
</dbReference>
<evidence type="ECO:0000313" key="2">
    <source>
        <dbReference type="EMBL" id="SMD30679.1"/>
    </source>
</evidence>
<sequence>MRSLIINIDRDNDFGMKAGVEGPVIGYADCYNAALRLISTDPEDSDGNGLFGALKHYEDLKRRGEDVEIALITGDDDVGEKSDEIIAAQIDDVLSNDRFDDVILVSDGAEDDYIIPIIASRIKIRYVKHIIVRHNQNIESMYYYIVRAVKDKKIARKFTIPVGLVFLTYGISALIFTLYTIYAFHSYYIDPSAAAIMLVTIVLGSYFIERGLEIRSSIRNILSRMITNARETKISFLFSVISILIVLSGIVYSYTATIKYGPVIDKIFVFIAYFVWWAFAAFLIREIGIYIENIIVNNENIKPWFGILFMLSLTFIIYGMINYMMYAMSFISFSSAVISISLIIIGIVVAVTSSFIHRYYRSDADEA</sequence>
<comment type="caution">
    <text evidence="2">The sequence shown here is derived from an EMBL/GenBank/DDBJ whole genome shotgun (WGS) entry which is preliminary data.</text>
</comment>
<feature type="transmembrane region" description="Helical" evidence="1">
    <location>
        <begin position="304"/>
        <end position="321"/>
    </location>
</feature>